<sequence>MFRGEIFAYPLFLQNDLATKTNCKFFCTDIMCRYWPYLQKVAQAFPEMKKLTQMKPFLSVMHAKGHSTKCEVQWGGKNQTGAGTTIGEEVEQVNSFLSRVALTTKYMSKAARVDMITLHARGWNERKKRNLHKYLSTRYLKVSKN</sequence>
<dbReference type="AlphaFoldDB" id="A0A5A9MWU2"/>
<reference evidence="1 2" key="1">
    <citation type="journal article" date="2019" name="Mol. Ecol. Resour.">
        <title>Chromosome-level genome assembly of Triplophysa tibetana, a fish adapted to the harsh high-altitude environment of the Tibetan Plateau.</title>
        <authorList>
            <person name="Yang X."/>
            <person name="Liu H."/>
            <person name="Ma Z."/>
            <person name="Zou Y."/>
            <person name="Zou M."/>
            <person name="Mao Y."/>
            <person name="Li X."/>
            <person name="Wang H."/>
            <person name="Chen T."/>
            <person name="Wang W."/>
            <person name="Yang R."/>
        </authorList>
    </citation>
    <scope>NUCLEOTIDE SEQUENCE [LARGE SCALE GENOMIC DNA]</scope>
    <source>
        <strain evidence="1">TTIB1903HZAU</strain>
        <tissue evidence="1">Muscle</tissue>
    </source>
</reference>
<dbReference type="InterPro" id="IPR040521">
    <property type="entry name" value="KDZ"/>
</dbReference>
<dbReference type="Pfam" id="PF18758">
    <property type="entry name" value="KDZ"/>
    <property type="match status" value="1"/>
</dbReference>
<evidence type="ECO:0000313" key="1">
    <source>
        <dbReference type="EMBL" id="KAA0701395.1"/>
    </source>
</evidence>
<evidence type="ECO:0000313" key="2">
    <source>
        <dbReference type="Proteomes" id="UP000324632"/>
    </source>
</evidence>
<dbReference type="PANTHER" id="PTHR33104:SF2">
    <property type="entry name" value="CXC3 LIKE CYSTEINE CLUSTER DOMAIN-CONTAINING PROTEIN"/>
    <property type="match status" value="1"/>
</dbReference>
<dbReference type="PANTHER" id="PTHR33104">
    <property type="entry name" value="SI:DKEY-29D5.2"/>
    <property type="match status" value="1"/>
</dbReference>
<name>A0A5A9MWU2_9TELE</name>
<gene>
    <name evidence="1" type="ORF">E1301_Tti024173</name>
</gene>
<dbReference type="EMBL" id="SOYY01000131">
    <property type="protein sequence ID" value="KAA0701395.1"/>
    <property type="molecule type" value="Genomic_DNA"/>
</dbReference>
<dbReference type="Proteomes" id="UP000324632">
    <property type="component" value="Unassembled WGS sequence"/>
</dbReference>
<protein>
    <submittedName>
        <fullName evidence="1">Uncharacterized protein</fullName>
    </submittedName>
</protein>
<keyword evidence="2" id="KW-1185">Reference proteome</keyword>
<proteinExistence type="predicted"/>
<comment type="caution">
    <text evidence="1">The sequence shown here is derived from an EMBL/GenBank/DDBJ whole genome shotgun (WGS) entry which is preliminary data.</text>
</comment>
<organism evidence="1 2">
    <name type="scientific">Triplophysa tibetana</name>
    <dbReference type="NCBI Taxonomy" id="1572043"/>
    <lineage>
        <taxon>Eukaryota</taxon>
        <taxon>Metazoa</taxon>
        <taxon>Chordata</taxon>
        <taxon>Craniata</taxon>
        <taxon>Vertebrata</taxon>
        <taxon>Euteleostomi</taxon>
        <taxon>Actinopterygii</taxon>
        <taxon>Neopterygii</taxon>
        <taxon>Teleostei</taxon>
        <taxon>Ostariophysi</taxon>
        <taxon>Cypriniformes</taxon>
        <taxon>Nemacheilidae</taxon>
        <taxon>Triplophysa</taxon>
    </lineage>
</organism>
<accession>A0A5A9MWU2</accession>